<keyword evidence="1" id="KW-0472">Membrane</keyword>
<keyword evidence="1" id="KW-0812">Transmembrane</keyword>
<proteinExistence type="predicted"/>
<feature type="transmembrane region" description="Helical" evidence="1">
    <location>
        <begin position="37"/>
        <end position="58"/>
    </location>
</feature>
<gene>
    <name evidence="2" type="ORF">CC80DRAFT_543871</name>
</gene>
<dbReference type="EMBL" id="ML976981">
    <property type="protein sequence ID" value="KAF1961528.1"/>
    <property type="molecule type" value="Genomic_DNA"/>
</dbReference>
<name>A0A6A5U9X9_9PLEO</name>
<feature type="transmembrane region" description="Helical" evidence="1">
    <location>
        <begin position="70"/>
        <end position="87"/>
    </location>
</feature>
<protein>
    <submittedName>
        <fullName evidence="2">Uncharacterized protein</fullName>
    </submittedName>
</protein>
<dbReference type="AlphaFoldDB" id="A0A6A5U9X9"/>
<organism evidence="2 3">
    <name type="scientific">Byssothecium circinans</name>
    <dbReference type="NCBI Taxonomy" id="147558"/>
    <lineage>
        <taxon>Eukaryota</taxon>
        <taxon>Fungi</taxon>
        <taxon>Dikarya</taxon>
        <taxon>Ascomycota</taxon>
        <taxon>Pezizomycotina</taxon>
        <taxon>Dothideomycetes</taxon>
        <taxon>Pleosporomycetidae</taxon>
        <taxon>Pleosporales</taxon>
        <taxon>Massarineae</taxon>
        <taxon>Massarinaceae</taxon>
        <taxon>Byssothecium</taxon>
    </lineage>
</organism>
<accession>A0A6A5U9X9</accession>
<evidence type="ECO:0000313" key="2">
    <source>
        <dbReference type="EMBL" id="KAF1961528.1"/>
    </source>
</evidence>
<evidence type="ECO:0000256" key="1">
    <source>
        <dbReference type="SAM" id="Phobius"/>
    </source>
</evidence>
<keyword evidence="3" id="KW-1185">Reference proteome</keyword>
<reference evidence="2" key="1">
    <citation type="journal article" date="2020" name="Stud. Mycol.">
        <title>101 Dothideomycetes genomes: a test case for predicting lifestyles and emergence of pathogens.</title>
        <authorList>
            <person name="Haridas S."/>
            <person name="Albert R."/>
            <person name="Binder M."/>
            <person name="Bloem J."/>
            <person name="Labutti K."/>
            <person name="Salamov A."/>
            <person name="Andreopoulos B."/>
            <person name="Baker S."/>
            <person name="Barry K."/>
            <person name="Bills G."/>
            <person name="Bluhm B."/>
            <person name="Cannon C."/>
            <person name="Castanera R."/>
            <person name="Culley D."/>
            <person name="Daum C."/>
            <person name="Ezra D."/>
            <person name="Gonzalez J."/>
            <person name="Henrissat B."/>
            <person name="Kuo A."/>
            <person name="Liang C."/>
            <person name="Lipzen A."/>
            <person name="Lutzoni F."/>
            <person name="Magnuson J."/>
            <person name="Mondo S."/>
            <person name="Nolan M."/>
            <person name="Ohm R."/>
            <person name="Pangilinan J."/>
            <person name="Park H.-J."/>
            <person name="Ramirez L."/>
            <person name="Alfaro M."/>
            <person name="Sun H."/>
            <person name="Tritt A."/>
            <person name="Yoshinaga Y."/>
            <person name="Zwiers L.-H."/>
            <person name="Turgeon B."/>
            <person name="Goodwin S."/>
            <person name="Spatafora J."/>
            <person name="Crous P."/>
            <person name="Grigoriev I."/>
        </authorList>
    </citation>
    <scope>NUCLEOTIDE SEQUENCE</scope>
    <source>
        <strain evidence="2">CBS 675.92</strain>
    </source>
</reference>
<dbReference type="Proteomes" id="UP000800035">
    <property type="component" value="Unassembled WGS sequence"/>
</dbReference>
<keyword evidence="1" id="KW-1133">Transmembrane helix</keyword>
<sequence>MANPVKYFPVLSLHTPPPSSTPPHTFSRLLHTAVYHLMTYAVVMIFVSTAALIALKVLCHVLSFLGRLDTGDMLLILCVTLFIMLLIETSRKERVALNRLVGATGVFDLVYLQ</sequence>
<evidence type="ECO:0000313" key="3">
    <source>
        <dbReference type="Proteomes" id="UP000800035"/>
    </source>
</evidence>